<feature type="domain" description="Xaa-Pro dipeptidyl-peptidase C-terminal" evidence="2">
    <location>
        <begin position="326"/>
        <end position="595"/>
    </location>
</feature>
<proteinExistence type="predicted"/>
<dbReference type="SMART" id="SM00939">
    <property type="entry name" value="PepX_C"/>
    <property type="match status" value="1"/>
</dbReference>
<dbReference type="GO" id="GO:0008239">
    <property type="term" value="F:dipeptidyl-peptidase activity"/>
    <property type="evidence" value="ECO:0007669"/>
    <property type="project" value="InterPro"/>
</dbReference>
<keyword evidence="4" id="KW-1185">Reference proteome</keyword>
<dbReference type="PANTHER" id="PTHR43056:SF10">
    <property type="entry name" value="COCE_NOND FAMILY, PUTATIVE (AFU_ORTHOLOGUE AFUA_7G00600)-RELATED"/>
    <property type="match status" value="1"/>
</dbReference>
<dbReference type="Pfam" id="PF08530">
    <property type="entry name" value="PepX_C"/>
    <property type="match status" value="1"/>
</dbReference>
<gene>
    <name evidence="3" type="ORF">FB567DRAFT_629879</name>
</gene>
<dbReference type="InterPro" id="IPR050585">
    <property type="entry name" value="Xaa-Pro_dipeptidyl-ppase/CocE"/>
</dbReference>
<dbReference type="Gene3D" id="1.10.3020.20">
    <property type="match status" value="1"/>
</dbReference>
<dbReference type="PANTHER" id="PTHR43056">
    <property type="entry name" value="PEPTIDASE S9 PROLYL OLIGOPEPTIDASE"/>
    <property type="match status" value="1"/>
</dbReference>
<sequence>MAASSYQVGNIQVLETDSTPVSHPGAKYAGLNPRTTTLPVGFKKNDGNRAVERETVFEQDIAIPLRDGTVIRADVFRPAGTQQLPAIVHYSPYGKSGTGSFDVDLVPGRVGVPRGALSGYQSFEAFDPVEWVLHDYAVVNVDARGAFVSEGNSKFWGTAEGRDGHDVVEHIAQLPWCNGKVALAGNSWLAVTQWFIAAERPPHLTCIMPLEGCSDAYRENLCRGGVPNAPFFGFVGSRLFGQNRREDVSVMLETYPLMNEYWQDKRPDMGLIRCPAYVLASMSTALHTVGSLRGFEEIPHDKKWLRLHSTQEWHDLYQKHSIADFKRFLDFYLKGKDNGWEDTPKVRASVIRYNENPIDNLPFTAWPIPEAKDTPLYLSANNNLQLSSSVVSSQKFYQSDVKVPNKDADGEELSFKYFFSKRTRLIGTSKAVLYMSCPDHDDLDVFVILRKADKHGKVLRQVNIPFAELKAVGGEGIDGVANAEDVPLINPLQYIGPSGILRASHRAIDESLSKHNFPVHKHTSEEKITPGQIVKLEIGIWAAGMQFEEGESLVLRISGHDMRLPEFEPLRGAFATGNKGKHLVHIGGKYDSHLVLPLLEV</sequence>
<dbReference type="InterPro" id="IPR000383">
    <property type="entry name" value="Xaa-Pro-like_dom"/>
</dbReference>
<dbReference type="InterPro" id="IPR029058">
    <property type="entry name" value="AB_hydrolase_fold"/>
</dbReference>
<reference evidence="3" key="1">
    <citation type="journal article" date="2021" name="Nat. Commun.">
        <title>Genetic determinants of endophytism in the Arabidopsis root mycobiome.</title>
        <authorList>
            <person name="Mesny F."/>
            <person name="Miyauchi S."/>
            <person name="Thiergart T."/>
            <person name="Pickel B."/>
            <person name="Atanasova L."/>
            <person name="Karlsson M."/>
            <person name="Huettel B."/>
            <person name="Barry K.W."/>
            <person name="Haridas S."/>
            <person name="Chen C."/>
            <person name="Bauer D."/>
            <person name="Andreopoulos W."/>
            <person name="Pangilinan J."/>
            <person name="LaButti K."/>
            <person name="Riley R."/>
            <person name="Lipzen A."/>
            <person name="Clum A."/>
            <person name="Drula E."/>
            <person name="Henrissat B."/>
            <person name="Kohler A."/>
            <person name="Grigoriev I.V."/>
            <person name="Martin F.M."/>
            <person name="Hacquard S."/>
        </authorList>
    </citation>
    <scope>NUCLEOTIDE SEQUENCE</scope>
    <source>
        <strain evidence="3">MPI-SDFR-AT-0120</strain>
    </source>
</reference>
<evidence type="ECO:0000313" key="4">
    <source>
        <dbReference type="Proteomes" id="UP000813461"/>
    </source>
</evidence>
<dbReference type="SUPFAM" id="SSF53474">
    <property type="entry name" value="alpha/beta-Hydrolases"/>
    <property type="match status" value="1"/>
</dbReference>
<dbReference type="InterPro" id="IPR008979">
    <property type="entry name" value="Galactose-bd-like_sf"/>
</dbReference>
<dbReference type="SUPFAM" id="SSF49785">
    <property type="entry name" value="Galactose-binding domain-like"/>
    <property type="match status" value="1"/>
</dbReference>
<keyword evidence="1 3" id="KW-0378">Hydrolase</keyword>
<dbReference type="Gene3D" id="3.40.50.1820">
    <property type="entry name" value="alpha/beta hydrolase"/>
    <property type="match status" value="1"/>
</dbReference>
<dbReference type="Pfam" id="PF02129">
    <property type="entry name" value="Peptidase_S15"/>
    <property type="match status" value="1"/>
</dbReference>
<dbReference type="InterPro" id="IPR005674">
    <property type="entry name" value="CocE/Ser_esterase"/>
</dbReference>
<evidence type="ECO:0000259" key="2">
    <source>
        <dbReference type="SMART" id="SM00939"/>
    </source>
</evidence>
<dbReference type="AlphaFoldDB" id="A0A8K0R3J4"/>
<name>A0A8K0R3J4_9PLEO</name>
<comment type="caution">
    <text evidence="3">The sequence shown here is derived from an EMBL/GenBank/DDBJ whole genome shotgun (WGS) entry which is preliminary data.</text>
</comment>
<dbReference type="InterPro" id="IPR013736">
    <property type="entry name" value="Xaa-Pro_dipept_C"/>
</dbReference>
<organism evidence="3 4">
    <name type="scientific">Paraphoma chrysanthemicola</name>
    <dbReference type="NCBI Taxonomy" id="798071"/>
    <lineage>
        <taxon>Eukaryota</taxon>
        <taxon>Fungi</taxon>
        <taxon>Dikarya</taxon>
        <taxon>Ascomycota</taxon>
        <taxon>Pezizomycotina</taxon>
        <taxon>Dothideomycetes</taxon>
        <taxon>Pleosporomycetidae</taxon>
        <taxon>Pleosporales</taxon>
        <taxon>Pleosporineae</taxon>
        <taxon>Phaeosphaeriaceae</taxon>
        <taxon>Paraphoma</taxon>
    </lineage>
</organism>
<evidence type="ECO:0000256" key="1">
    <source>
        <dbReference type="ARBA" id="ARBA00022801"/>
    </source>
</evidence>
<evidence type="ECO:0000313" key="3">
    <source>
        <dbReference type="EMBL" id="KAH7084372.1"/>
    </source>
</evidence>
<accession>A0A8K0R3J4</accession>
<dbReference type="OrthoDB" id="2578740at2759"/>
<protein>
    <submittedName>
        <fullName evidence="3">Alpha/Beta hydrolase protein</fullName>
    </submittedName>
</protein>
<dbReference type="NCBIfam" id="TIGR00976">
    <property type="entry name" value="CocE_NonD"/>
    <property type="match status" value="1"/>
</dbReference>
<dbReference type="EMBL" id="JAGMVJ010000012">
    <property type="protein sequence ID" value="KAH7084372.1"/>
    <property type="molecule type" value="Genomic_DNA"/>
</dbReference>
<dbReference type="Gene3D" id="2.60.120.260">
    <property type="entry name" value="Galactose-binding domain-like"/>
    <property type="match status" value="1"/>
</dbReference>
<dbReference type="Proteomes" id="UP000813461">
    <property type="component" value="Unassembled WGS sequence"/>
</dbReference>